<dbReference type="EnsemblMetazoa" id="Aqu2.1.29277_001">
    <property type="protein sequence ID" value="Aqu2.1.29277_001"/>
    <property type="gene ID" value="Aqu2.1.29277"/>
</dbReference>
<reference evidence="1" key="1">
    <citation type="submission" date="2017-05" db="UniProtKB">
        <authorList>
            <consortium name="EnsemblMetazoa"/>
        </authorList>
    </citation>
    <scope>IDENTIFICATION</scope>
</reference>
<protein>
    <submittedName>
        <fullName evidence="1">Uncharacterized protein</fullName>
    </submittedName>
</protein>
<sequence>MQKLLSDTITFVSCLEPFEGNPASQRPARPCLRVISSITPYLYCFTTYNAMRTPNHNARHLLAYARLLFKESLKHPGNAWMEYDRAFQQLAAIDTSTPQNIIHSDIEAATTLG</sequence>
<name>A0A1X7UPD8_AMPQE</name>
<dbReference type="AlphaFoldDB" id="A0A1X7UPD8"/>
<evidence type="ECO:0000313" key="1">
    <source>
        <dbReference type="EnsemblMetazoa" id="Aqu2.1.29277_001"/>
    </source>
</evidence>
<organism evidence="1">
    <name type="scientific">Amphimedon queenslandica</name>
    <name type="common">Sponge</name>
    <dbReference type="NCBI Taxonomy" id="400682"/>
    <lineage>
        <taxon>Eukaryota</taxon>
        <taxon>Metazoa</taxon>
        <taxon>Porifera</taxon>
        <taxon>Demospongiae</taxon>
        <taxon>Heteroscleromorpha</taxon>
        <taxon>Haplosclerida</taxon>
        <taxon>Niphatidae</taxon>
        <taxon>Amphimedon</taxon>
    </lineage>
</organism>
<proteinExistence type="predicted"/>
<accession>A0A1X7UPD8</accession>
<dbReference type="InParanoid" id="A0A1X7UPD8"/>